<dbReference type="Pfam" id="PF20358">
    <property type="entry name" value="DUF6653"/>
    <property type="match status" value="1"/>
</dbReference>
<accession>A0A498KZR6</accession>
<dbReference type="AlphaFoldDB" id="A0A498KZR6"/>
<dbReference type="InterPro" id="IPR046595">
    <property type="entry name" value="DUF6653"/>
</dbReference>
<reference evidence="2 3" key="1">
    <citation type="submission" date="2019-01" db="EMBL/GenBank/DDBJ databases">
        <title>Halorientalis sp. F13-25 a new haloarchaeum isolated from hypersaline water.</title>
        <authorList>
            <person name="Ana D.-V."/>
            <person name="Cristina S.-P."/>
            <person name="Antonio V."/>
        </authorList>
    </citation>
    <scope>NUCLEOTIDE SEQUENCE [LARGE SCALE GENOMIC DNA]</scope>
    <source>
        <strain evidence="2 3">F13-25</strain>
    </source>
</reference>
<dbReference type="RefSeq" id="WP_129068036.1">
    <property type="nucleotide sequence ID" value="NZ_RDFA01000002.1"/>
</dbReference>
<comment type="caution">
    <text evidence="2">The sequence shown here is derived from an EMBL/GenBank/DDBJ whole genome shotgun (WGS) entry which is preliminary data.</text>
</comment>
<proteinExistence type="predicted"/>
<feature type="transmembrane region" description="Helical" evidence="1">
    <location>
        <begin position="116"/>
        <end position="138"/>
    </location>
</feature>
<keyword evidence="1" id="KW-0812">Transmembrane</keyword>
<sequence length="148" mass="16752">MSHPSRLAAVREAAWERHANPKSGWSRVASLPLLMLAIYRRDERLLVGTVLFVVLNPVLFQPPTDDDAWMTRVVYGERLWLEHGDRRHPIQLLNVCNAACTIYAVRAAVRRQPVRTALATAGAMALKFLFVAFIADYYDRHAADVTPE</sequence>
<keyword evidence="1" id="KW-0472">Membrane</keyword>
<dbReference type="Proteomes" id="UP000289691">
    <property type="component" value="Unassembled WGS sequence"/>
</dbReference>
<organism evidence="2 3">
    <name type="scientific">Halorientalis pallida</name>
    <dbReference type="NCBI Taxonomy" id="2479928"/>
    <lineage>
        <taxon>Archaea</taxon>
        <taxon>Methanobacteriati</taxon>
        <taxon>Methanobacteriota</taxon>
        <taxon>Stenosarchaea group</taxon>
        <taxon>Halobacteria</taxon>
        <taxon>Halobacteriales</taxon>
        <taxon>Haloarculaceae</taxon>
        <taxon>Halorientalis</taxon>
    </lineage>
</organism>
<keyword evidence="1" id="KW-1133">Transmembrane helix</keyword>
<protein>
    <submittedName>
        <fullName evidence="2">Uncharacterized protein</fullName>
    </submittedName>
</protein>
<dbReference type="EMBL" id="RDFA01000002">
    <property type="protein sequence ID" value="RXK50073.1"/>
    <property type="molecule type" value="Genomic_DNA"/>
</dbReference>
<evidence type="ECO:0000313" key="2">
    <source>
        <dbReference type="EMBL" id="RXK50073.1"/>
    </source>
</evidence>
<name>A0A498KZR6_9EURY</name>
<keyword evidence="3" id="KW-1185">Reference proteome</keyword>
<gene>
    <name evidence="2" type="ORF">EAF64_05770</name>
</gene>
<dbReference type="OrthoDB" id="333419at2157"/>
<evidence type="ECO:0000256" key="1">
    <source>
        <dbReference type="SAM" id="Phobius"/>
    </source>
</evidence>
<evidence type="ECO:0000313" key="3">
    <source>
        <dbReference type="Proteomes" id="UP000289691"/>
    </source>
</evidence>